<reference evidence="2 3" key="1">
    <citation type="submission" date="2021-11" db="EMBL/GenBank/DDBJ databases">
        <title>Black yeast isolated from Biological Soil Crust.</title>
        <authorList>
            <person name="Kurbessoian T."/>
        </authorList>
    </citation>
    <scope>NUCLEOTIDE SEQUENCE [LARGE SCALE GENOMIC DNA]</scope>
    <source>
        <strain evidence="2 3">CCFEE 5522</strain>
    </source>
</reference>
<feature type="signal peptide" evidence="1">
    <location>
        <begin position="1"/>
        <end position="18"/>
    </location>
</feature>
<dbReference type="Proteomes" id="UP001324427">
    <property type="component" value="Unassembled WGS sequence"/>
</dbReference>
<keyword evidence="3" id="KW-1185">Reference proteome</keyword>
<evidence type="ECO:0000313" key="3">
    <source>
        <dbReference type="Proteomes" id="UP001324427"/>
    </source>
</evidence>
<organism evidence="2 3">
    <name type="scientific">Oleoguttula mirabilis</name>
    <dbReference type="NCBI Taxonomy" id="1507867"/>
    <lineage>
        <taxon>Eukaryota</taxon>
        <taxon>Fungi</taxon>
        <taxon>Dikarya</taxon>
        <taxon>Ascomycota</taxon>
        <taxon>Pezizomycotina</taxon>
        <taxon>Dothideomycetes</taxon>
        <taxon>Dothideomycetidae</taxon>
        <taxon>Mycosphaerellales</taxon>
        <taxon>Teratosphaeriaceae</taxon>
        <taxon>Oleoguttula</taxon>
    </lineage>
</organism>
<dbReference type="PANTHER" id="PTHR36182">
    <property type="entry name" value="PROTEIN, PUTATIVE (AFU_ORTHOLOGUE AFUA_6G10930)-RELATED"/>
    <property type="match status" value="1"/>
</dbReference>
<dbReference type="AlphaFoldDB" id="A0AAV9JJ77"/>
<sequence>MRTTIALAGALLATHAVAHMQLVYPAPFNASNNPYRTTPADPYLQYPYDCCGPNDRWAYPCRGYLSLLGTPQGEPTATWEAGSAQSWNISGIGNHYGGSCQVGFSTDRGENFRVATSYEGNCPHRNNGDGAEGQDFELTVPSDLEVGVQVFAWIWYNREQEFNMNCAAVNITAPSSPSPSSGYGSAASSSTSVATAAAPTSSGSTYKTANGCTCTCDSPVDIATCTCSCPSTAKRQEEQVHHKRQQTATTTATSAFVAYTDRPLMLVADDGNGCLTPKSTAEVKYPDPGPEVVVGDGLYPLALPSGNCSGVGTQAYDGSTGNDEHP</sequence>
<comment type="caution">
    <text evidence="2">The sequence shown here is derived from an EMBL/GenBank/DDBJ whole genome shotgun (WGS) entry which is preliminary data.</text>
</comment>
<keyword evidence="1" id="KW-0732">Signal</keyword>
<protein>
    <recommendedName>
        <fullName evidence="4">Lytic polysaccharide monooxygenase</fullName>
    </recommendedName>
</protein>
<accession>A0AAV9JJ77</accession>
<evidence type="ECO:0000313" key="2">
    <source>
        <dbReference type="EMBL" id="KAK4545302.1"/>
    </source>
</evidence>
<dbReference type="EMBL" id="JAVFHQ010000020">
    <property type="protein sequence ID" value="KAK4545302.1"/>
    <property type="molecule type" value="Genomic_DNA"/>
</dbReference>
<gene>
    <name evidence="2" type="ORF">LTR36_003482</name>
</gene>
<name>A0AAV9JJ77_9PEZI</name>
<dbReference type="Gene3D" id="2.70.50.70">
    <property type="match status" value="1"/>
</dbReference>
<proteinExistence type="predicted"/>
<dbReference type="PANTHER" id="PTHR36182:SF1">
    <property type="entry name" value="PROTEIN, PUTATIVE (AFU_ORTHOLOGUE AFUA_6G10930)-RELATED"/>
    <property type="match status" value="1"/>
</dbReference>
<feature type="chain" id="PRO_5043687302" description="Lytic polysaccharide monooxygenase" evidence="1">
    <location>
        <begin position="19"/>
        <end position="326"/>
    </location>
</feature>
<evidence type="ECO:0008006" key="4">
    <source>
        <dbReference type="Google" id="ProtNLM"/>
    </source>
</evidence>
<evidence type="ECO:0000256" key="1">
    <source>
        <dbReference type="SAM" id="SignalP"/>
    </source>
</evidence>